<dbReference type="EMBL" id="QAXS01000028">
    <property type="protein sequence ID" value="PTV95640.1"/>
    <property type="molecule type" value="Genomic_DNA"/>
</dbReference>
<proteinExistence type="predicted"/>
<dbReference type="AlphaFoldDB" id="A0A2T5RHC5"/>
<dbReference type="OrthoDB" id="2112845at2"/>
<keyword evidence="1" id="KW-0175">Coiled coil</keyword>
<protein>
    <submittedName>
        <fullName evidence="2">Uncharacterized protein</fullName>
    </submittedName>
</protein>
<evidence type="ECO:0000313" key="3">
    <source>
        <dbReference type="Proteomes" id="UP000244089"/>
    </source>
</evidence>
<feature type="coiled-coil region" evidence="1">
    <location>
        <begin position="6"/>
        <end position="33"/>
    </location>
</feature>
<comment type="caution">
    <text evidence="2">The sequence shown here is derived from an EMBL/GenBank/DDBJ whole genome shotgun (WGS) entry which is preliminary data.</text>
</comment>
<dbReference type="RefSeq" id="WP_108141505.1">
    <property type="nucleotide sequence ID" value="NZ_QAXS01000028.1"/>
</dbReference>
<gene>
    <name evidence="2" type="ORF">C8C76_12820</name>
</gene>
<name>A0A2T5RHC5_9FIRM</name>
<sequence length="69" mass="8583">MRKINFEKYDKKRKEAKIDILELRDQLLKQRANSKRSRNQNKQFLLYELAKNRKEKMIEKTGPHKYKFK</sequence>
<evidence type="ECO:0000256" key="1">
    <source>
        <dbReference type="SAM" id="Coils"/>
    </source>
</evidence>
<evidence type="ECO:0000313" key="2">
    <source>
        <dbReference type="EMBL" id="PTV95640.1"/>
    </source>
</evidence>
<accession>A0A2T5RHC5</accession>
<organism evidence="2 3">
    <name type="scientific">Halanaerobium saccharolyticum</name>
    <dbReference type="NCBI Taxonomy" id="43595"/>
    <lineage>
        <taxon>Bacteria</taxon>
        <taxon>Bacillati</taxon>
        <taxon>Bacillota</taxon>
        <taxon>Clostridia</taxon>
        <taxon>Halanaerobiales</taxon>
        <taxon>Halanaerobiaceae</taxon>
        <taxon>Halanaerobium</taxon>
    </lineage>
</organism>
<dbReference type="Proteomes" id="UP000244089">
    <property type="component" value="Unassembled WGS sequence"/>
</dbReference>
<reference evidence="2 3" key="1">
    <citation type="submission" date="2018-04" db="EMBL/GenBank/DDBJ databases">
        <title>Subsurface microbial communities from deep shales in Ohio and West Virginia, USA.</title>
        <authorList>
            <person name="Wrighton K."/>
        </authorList>
    </citation>
    <scope>NUCLEOTIDE SEQUENCE [LARGE SCALE GENOMIC DNA]</scope>
    <source>
        <strain evidence="2 3">WC1</strain>
    </source>
</reference>